<dbReference type="Pfam" id="PF05069">
    <property type="entry name" value="Phage_tail_S"/>
    <property type="match status" value="1"/>
</dbReference>
<name>A0A5S9R6C3_9HYPH</name>
<dbReference type="EMBL" id="CACSAS010000038">
    <property type="protein sequence ID" value="CAA0129788.1"/>
    <property type="molecule type" value="Genomic_DNA"/>
</dbReference>
<dbReference type="RefSeq" id="WP_244617004.1">
    <property type="nucleotide sequence ID" value="NZ_CACSAS010000038.1"/>
</dbReference>
<protein>
    <recommendedName>
        <fullName evidence="3">Phage virion morphogenesis protein</fullName>
    </recommendedName>
</protein>
<dbReference type="InterPro" id="IPR006522">
    <property type="entry name" value="Phage_virion_morphogenesis"/>
</dbReference>
<reference evidence="1 2" key="1">
    <citation type="submission" date="2019-12" db="EMBL/GenBank/DDBJ databases">
        <authorList>
            <person name="Reyes-Prieto M."/>
        </authorList>
    </citation>
    <scope>NUCLEOTIDE SEQUENCE [LARGE SCALE GENOMIC DNA]</scope>
    <source>
        <strain evidence="1">HF14-78462</strain>
    </source>
</reference>
<dbReference type="Proteomes" id="UP000433050">
    <property type="component" value="Unassembled WGS sequence"/>
</dbReference>
<keyword evidence="2" id="KW-1185">Reference proteome</keyword>
<evidence type="ECO:0000313" key="2">
    <source>
        <dbReference type="Proteomes" id="UP000433050"/>
    </source>
</evidence>
<proteinExistence type="predicted"/>
<dbReference type="AlphaFoldDB" id="A0A5S9R6C3"/>
<organism evidence="1 2">
    <name type="scientific">Starkeya nomas</name>
    <dbReference type="NCBI Taxonomy" id="2666134"/>
    <lineage>
        <taxon>Bacteria</taxon>
        <taxon>Pseudomonadati</taxon>
        <taxon>Pseudomonadota</taxon>
        <taxon>Alphaproteobacteria</taxon>
        <taxon>Hyphomicrobiales</taxon>
        <taxon>Xanthobacteraceae</taxon>
        <taxon>Starkeya</taxon>
    </lineage>
</organism>
<gene>
    <name evidence="1" type="ORF">STARVERO_04537</name>
</gene>
<evidence type="ECO:0000313" key="1">
    <source>
        <dbReference type="EMBL" id="CAA0129788.1"/>
    </source>
</evidence>
<evidence type="ECO:0008006" key="3">
    <source>
        <dbReference type="Google" id="ProtNLM"/>
    </source>
</evidence>
<accession>A0A5S9R6C3</accession>
<sequence length="168" mass="17878">MDGIRIVIDVDGVLPSAILARLAAGSDDTLPLMTNIGGVLENSTLERIDDTKTAPDGTPWVPNRAGTSTLRETGQHLRGSIGFIAAPAEVQVGAAWEYAHVHQDGAVIKPKDAARLHFMVGNRHVFARQVTIPARPFVGVSADDETAIERVTLDWLSGLISGLPGDRP</sequence>